<dbReference type="SUPFAM" id="SSF52058">
    <property type="entry name" value="L domain-like"/>
    <property type="match status" value="1"/>
</dbReference>
<name>A0A812JAQ4_9DINO</name>
<dbReference type="Proteomes" id="UP000604046">
    <property type="component" value="Unassembled WGS sequence"/>
</dbReference>
<sequence length="522" mass="57072">MAGPVPKLRVDLAQAAELEELHLAHKGGRKWRPEQLRQLQPGFSPEFLRHYCDTQDLDLEQVTYLEIQADEPQSRSGTRRLITPELGALTGLRTVDSATQSLELLGEHLPKLRQLKLTDPSSVLSLRDLGSSLKHLEILWLSRCGLQDLGGASALLPGLRELYLSFNDVVAARLHQPDATPLSGCERLEVLDLEGNAIADEEDVRALGSCSHLRELNLGGNPVYRASCKAGALTRDRVIELLPNLEVLDDLPTKASLVPRSFDCMDSDVDDPSDVNFLSRGTEVPASELEEGRDLGSDDDQDEQEPQHPLLVAGFADRRAAGQSPDPFAGEPDETELILEQLKRARRRAQGHAFTARPAFGSAPSAGFGIHLPSRRMKTAENQEGFRPATASNSRLRFEDMMPTDSASDLTCGETLAGNPLRALRQRHPSGASTAREAGMDIRELLQRYQTYTWQCSTFPPELLRLFTALASLSRNQGLRAHAVALAKVPAEADVPSEVASAAVREPERPAAPATEHLGFGL</sequence>
<dbReference type="InterPro" id="IPR040091">
    <property type="entry name" value="LRRC56"/>
</dbReference>
<evidence type="ECO:0000256" key="1">
    <source>
        <dbReference type="SAM" id="MobiDB-lite"/>
    </source>
</evidence>
<dbReference type="AlphaFoldDB" id="A0A812JAQ4"/>
<dbReference type="InterPro" id="IPR001611">
    <property type="entry name" value="Leu-rich_rpt"/>
</dbReference>
<reference evidence="2" key="1">
    <citation type="submission" date="2021-02" db="EMBL/GenBank/DDBJ databases">
        <authorList>
            <person name="Dougan E. K."/>
            <person name="Rhodes N."/>
            <person name="Thang M."/>
            <person name="Chan C."/>
        </authorList>
    </citation>
    <scope>NUCLEOTIDE SEQUENCE</scope>
</reference>
<comment type="caution">
    <text evidence="2">The sequence shown here is derived from an EMBL/GenBank/DDBJ whole genome shotgun (WGS) entry which is preliminary data.</text>
</comment>
<gene>
    <name evidence="2" type="primary">LRRC56</name>
    <name evidence="2" type="ORF">SNAT2548_LOCUS6034</name>
</gene>
<evidence type="ECO:0000313" key="3">
    <source>
        <dbReference type="Proteomes" id="UP000604046"/>
    </source>
</evidence>
<protein>
    <submittedName>
        <fullName evidence="2">LRRC56 protein</fullName>
    </submittedName>
</protein>
<evidence type="ECO:0000313" key="2">
    <source>
        <dbReference type="EMBL" id="CAE7201439.1"/>
    </source>
</evidence>
<proteinExistence type="predicted"/>
<dbReference type="InterPro" id="IPR032675">
    <property type="entry name" value="LRR_dom_sf"/>
</dbReference>
<dbReference type="PANTHER" id="PTHR22708">
    <property type="entry name" value="LEUCINE-RICH REPEAT-CONTAINING PROTEIN 56"/>
    <property type="match status" value="1"/>
</dbReference>
<accession>A0A812JAQ4</accession>
<feature type="region of interest" description="Disordered" evidence="1">
    <location>
        <begin position="501"/>
        <end position="522"/>
    </location>
</feature>
<organism evidence="2 3">
    <name type="scientific">Symbiodinium natans</name>
    <dbReference type="NCBI Taxonomy" id="878477"/>
    <lineage>
        <taxon>Eukaryota</taxon>
        <taxon>Sar</taxon>
        <taxon>Alveolata</taxon>
        <taxon>Dinophyceae</taxon>
        <taxon>Suessiales</taxon>
        <taxon>Symbiodiniaceae</taxon>
        <taxon>Symbiodinium</taxon>
    </lineage>
</organism>
<dbReference type="Gene3D" id="3.80.10.10">
    <property type="entry name" value="Ribonuclease Inhibitor"/>
    <property type="match status" value="1"/>
</dbReference>
<dbReference type="Pfam" id="PF13516">
    <property type="entry name" value="LRR_6"/>
    <property type="match status" value="1"/>
</dbReference>
<dbReference type="OrthoDB" id="676979at2759"/>
<dbReference type="PANTHER" id="PTHR22708:SF0">
    <property type="entry name" value="LEUCINE-RICH REPEAT-CONTAINING PROTEIN 56"/>
    <property type="match status" value="1"/>
</dbReference>
<feature type="region of interest" description="Disordered" evidence="1">
    <location>
        <begin position="273"/>
        <end position="305"/>
    </location>
</feature>
<keyword evidence="3" id="KW-1185">Reference proteome</keyword>
<dbReference type="EMBL" id="CAJNDS010000394">
    <property type="protein sequence ID" value="CAE7201439.1"/>
    <property type="molecule type" value="Genomic_DNA"/>
</dbReference>